<organism evidence="2 3">
    <name type="scientific">Lactarius akahatsu</name>
    <dbReference type="NCBI Taxonomy" id="416441"/>
    <lineage>
        <taxon>Eukaryota</taxon>
        <taxon>Fungi</taxon>
        <taxon>Dikarya</taxon>
        <taxon>Basidiomycota</taxon>
        <taxon>Agaricomycotina</taxon>
        <taxon>Agaricomycetes</taxon>
        <taxon>Russulales</taxon>
        <taxon>Russulaceae</taxon>
        <taxon>Lactarius</taxon>
    </lineage>
</organism>
<feature type="domain" description="Methyltransferase FkbM" evidence="1">
    <location>
        <begin position="41"/>
        <end position="91"/>
    </location>
</feature>
<proteinExistence type="predicted"/>
<evidence type="ECO:0000313" key="2">
    <source>
        <dbReference type="EMBL" id="KAH8988071.1"/>
    </source>
</evidence>
<dbReference type="InterPro" id="IPR006342">
    <property type="entry name" value="FkbM_mtfrase"/>
</dbReference>
<dbReference type="Proteomes" id="UP001201163">
    <property type="component" value="Unassembled WGS sequence"/>
</dbReference>
<reference evidence="2" key="1">
    <citation type="submission" date="2022-01" db="EMBL/GenBank/DDBJ databases">
        <title>Comparative genomics reveals a dynamic genome evolution in the ectomycorrhizal milk-cap (Lactarius) mushrooms.</title>
        <authorList>
            <consortium name="DOE Joint Genome Institute"/>
            <person name="Lebreton A."/>
            <person name="Tang N."/>
            <person name="Kuo A."/>
            <person name="LaButti K."/>
            <person name="Drula E."/>
            <person name="Barry K."/>
            <person name="Clum A."/>
            <person name="Lipzen A."/>
            <person name="Mousain D."/>
            <person name="Ng V."/>
            <person name="Wang R."/>
            <person name="Wang X."/>
            <person name="Dai Y."/>
            <person name="Henrissat B."/>
            <person name="Grigoriev I.V."/>
            <person name="Guerin-Laguette A."/>
            <person name="Yu F."/>
            <person name="Martin F.M."/>
        </authorList>
    </citation>
    <scope>NUCLEOTIDE SEQUENCE</scope>
    <source>
        <strain evidence="2">QP</strain>
    </source>
</reference>
<name>A0AAD4QBZ5_9AGAM</name>
<dbReference type="AlphaFoldDB" id="A0AAD4QBZ5"/>
<gene>
    <name evidence="2" type="ORF">EDB92DRAFT_1070502</name>
</gene>
<protein>
    <recommendedName>
        <fullName evidence="1">Methyltransferase FkbM domain-containing protein</fullName>
    </recommendedName>
</protein>
<sequence length="189" mass="21489">MTVLLTAFVPSPPCLYPTELDMCPVGTRDHRRSGTSGQTTTKITTTPNTGRSIRSWISTVPDTFIDILKIDIEGGEFDALTAFLNVHAAAKGDVLPVGQLQLEIRAREGHENFEYFARWWAAGLRPFWTEPNLVYISLVRGVRPEWQSTCLWIFVETMRLSTRRSIEPRRLARHQLLFVFGRIVASWGL</sequence>
<comment type="caution">
    <text evidence="2">The sequence shown here is derived from an EMBL/GenBank/DDBJ whole genome shotgun (WGS) entry which is preliminary data.</text>
</comment>
<keyword evidence="3" id="KW-1185">Reference proteome</keyword>
<evidence type="ECO:0000259" key="1">
    <source>
        <dbReference type="Pfam" id="PF05050"/>
    </source>
</evidence>
<dbReference type="Pfam" id="PF05050">
    <property type="entry name" value="Methyltransf_21"/>
    <property type="match status" value="1"/>
</dbReference>
<accession>A0AAD4QBZ5</accession>
<evidence type="ECO:0000313" key="3">
    <source>
        <dbReference type="Proteomes" id="UP001201163"/>
    </source>
</evidence>
<dbReference type="EMBL" id="JAKELL010000044">
    <property type="protein sequence ID" value="KAH8988071.1"/>
    <property type="molecule type" value="Genomic_DNA"/>
</dbReference>